<dbReference type="SMART" id="SM00100">
    <property type="entry name" value="cNMP"/>
    <property type="match status" value="1"/>
</dbReference>
<comment type="caution">
    <text evidence="15">The sequence shown here is derived from an EMBL/GenBank/DDBJ whole genome shotgun (WGS) entry which is preliminary data.</text>
</comment>
<dbReference type="CDD" id="cd00038">
    <property type="entry name" value="CAP_ED"/>
    <property type="match status" value="1"/>
</dbReference>
<dbReference type="Gene3D" id="2.60.120.10">
    <property type="entry name" value="Jelly Rolls"/>
    <property type="match status" value="1"/>
</dbReference>
<gene>
    <name evidence="15" type="ORF">TrST_g11957</name>
</gene>
<evidence type="ECO:0000256" key="1">
    <source>
        <dbReference type="ARBA" id="ARBA00004141"/>
    </source>
</evidence>
<feature type="compositionally biased region" description="Basic and acidic residues" evidence="12">
    <location>
        <begin position="822"/>
        <end position="841"/>
    </location>
</feature>
<evidence type="ECO:0000256" key="6">
    <source>
        <dbReference type="ARBA" id="ARBA00022882"/>
    </source>
</evidence>
<dbReference type="InterPro" id="IPR018490">
    <property type="entry name" value="cNMP-bd_dom_sf"/>
</dbReference>
<dbReference type="EMBL" id="BRXY01000260">
    <property type="protein sequence ID" value="GMH81732.1"/>
    <property type="molecule type" value="Genomic_DNA"/>
</dbReference>
<keyword evidence="7" id="KW-0630">Potassium</keyword>
<keyword evidence="2" id="KW-0813">Transport</keyword>
<dbReference type="Gene3D" id="1.10.287.630">
    <property type="entry name" value="Helix hairpin bin"/>
    <property type="match status" value="1"/>
</dbReference>
<comment type="subcellular location">
    <subcellularLocation>
        <location evidence="1">Membrane</location>
        <topology evidence="1">Multi-pass membrane protein</topology>
    </subcellularLocation>
</comment>
<dbReference type="InterPro" id="IPR005821">
    <property type="entry name" value="Ion_trans_dom"/>
</dbReference>
<evidence type="ECO:0000256" key="7">
    <source>
        <dbReference type="ARBA" id="ARBA00022958"/>
    </source>
</evidence>
<evidence type="ECO:0000313" key="15">
    <source>
        <dbReference type="EMBL" id="GMH81732.1"/>
    </source>
</evidence>
<proteinExistence type="predicted"/>
<sequence>MDRLRASQRKPSGNQTVPVSGDRNDTGEPSPDNGRPQEERPADPTRNRTWTVRTTALAVSAGKMMQNLPRFTQRLTQSSPPDEHDSSDSEDEAATLKIKEERLLKNIRSGRNVHLIKKKVEDGARPFSALFNTGTKTKMSIPKVGWKDKKEKREREREREASMRSDGYRGSAIGSQKSLSGIGKLNSSIGQRRNSVNNVMSIPEELTTPKTVDANGEWAVHPDDLDYHRWYLFTLILVIYNSLMLPLDLMFYDIEPESTAERIRSPLFWFETIIDFVFMLDLWITFHVGLKNKDDTVIVSSKVIAKNYFRGTFVVDLVSSIPFDLFVLIFVKDGDGESDDSSTLLSYLALAKTFRLLRINRLAKYMSNQGIVSFIRIVRILFIYIMLAHWGGCLFYIVMKSAHWRGGKTWLSESASELGSAPEDEPYAEFSYYKCPNGNGTNVFVTSTCYTLPQADQYWILLYTTTMVMMGDSIDAQNNSERVLSTVFTLIGACLTAMMFGQMTQIVQGLDREDTRYDELMSKVNDQLASLDLLPETSDRIADYYEFQWRMNSGMDRHQFLNSLSPCLRNEILLSVYADLVSNVSFFKGVQDAPDFICLIVEQLTTAFFLPSDVIVHEGELTTSLSYMYFITLGTVAVYHPEEPEKIVHQMGEGSFFGEMSYLDMGSRRTSSVCALTNCDIALLQFAEIDKLVESFPSFRAHLDVAMRKHIKNFKEGTFLSKKLKVASEKGYNRFGANHQSPTWGEKREQERLRLLAGEKEDKVWHIGEKKEHHGGEGDGEASLDKSGRSVTEIVRLSSKMGALPPSSSQDAVGSPIGSPDSGREIRQLYEKERSQKDLNPKRNSVRVATSPLDVGTRPITEEVVGEDQDEALQPSPRISDRFGPRDLNPRRNAPAGK</sequence>
<dbReference type="InterPro" id="IPR000595">
    <property type="entry name" value="cNMP-bd_dom"/>
</dbReference>
<evidence type="ECO:0000256" key="13">
    <source>
        <dbReference type="SAM" id="Phobius"/>
    </source>
</evidence>
<evidence type="ECO:0000256" key="9">
    <source>
        <dbReference type="ARBA" id="ARBA00023065"/>
    </source>
</evidence>
<dbReference type="Proteomes" id="UP001165085">
    <property type="component" value="Unassembled WGS sequence"/>
</dbReference>
<keyword evidence="4 13" id="KW-0812">Transmembrane</keyword>
<organism evidence="15 16">
    <name type="scientific">Triparma strigata</name>
    <dbReference type="NCBI Taxonomy" id="1606541"/>
    <lineage>
        <taxon>Eukaryota</taxon>
        <taxon>Sar</taxon>
        <taxon>Stramenopiles</taxon>
        <taxon>Ochrophyta</taxon>
        <taxon>Bolidophyceae</taxon>
        <taxon>Parmales</taxon>
        <taxon>Triparmaceae</taxon>
        <taxon>Triparma</taxon>
    </lineage>
</organism>
<dbReference type="SUPFAM" id="SSF81324">
    <property type="entry name" value="Voltage-gated potassium channels"/>
    <property type="match status" value="1"/>
</dbReference>
<feature type="region of interest" description="Disordered" evidence="12">
    <location>
        <begin position="1"/>
        <end position="51"/>
    </location>
</feature>
<feature type="domain" description="Cyclic nucleotide-binding" evidence="14">
    <location>
        <begin position="628"/>
        <end position="693"/>
    </location>
</feature>
<feature type="region of interest" description="Disordered" evidence="12">
    <location>
        <begin position="74"/>
        <end position="93"/>
    </location>
</feature>
<feature type="transmembrane region" description="Helical" evidence="13">
    <location>
        <begin position="483"/>
        <end position="503"/>
    </location>
</feature>
<dbReference type="OrthoDB" id="421226at2759"/>
<keyword evidence="16" id="KW-1185">Reference proteome</keyword>
<reference evidence="16" key="1">
    <citation type="journal article" date="2023" name="Commun. Biol.">
        <title>Genome analysis of Parmales, the sister group of diatoms, reveals the evolutionary specialization of diatoms from phago-mixotrophs to photoautotrophs.</title>
        <authorList>
            <person name="Ban H."/>
            <person name="Sato S."/>
            <person name="Yoshikawa S."/>
            <person name="Yamada K."/>
            <person name="Nakamura Y."/>
            <person name="Ichinomiya M."/>
            <person name="Sato N."/>
            <person name="Blanc-Mathieu R."/>
            <person name="Endo H."/>
            <person name="Kuwata A."/>
            <person name="Ogata H."/>
        </authorList>
    </citation>
    <scope>NUCLEOTIDE SEQUENCE [LARGE SCALE GENOMIC DNA]</scope>
    <source>
        <strain evidence="16">NIES 3701</strain>
    </source>
</reference>
<evidence type="ECO:0000256" key="12">
    <source>
        <dbReference type="SAM" id="MobiDB-lite"/>
    </source>
</evidence>
<feature type="region of interest" description="Disordered" evidence="12">
    <location>
        <begin position="145"/>
        <end position="170"/>
    </location>
</feature>
<dbReference type="AlphaFoldDB" id="A0A9W7B0N1"/>
<evidence type="ECO:0000256" key="5">
    <source>
        <dbReference type="ARBA" id="ARBA00022826"/>
    </source>
</evidence>
<evidence type="ECO:0000259" key="14">
    <source>
        <dbReference type="PROSITE" id="PS50042"/>
    </source>
</evidence>
<evidence type="ECO:0000256" key="2">
    <source>
        <dbReference type="ARBA" id="ARBA00022448"/>
    </source>
</evidence>
<evidence type="ECO:0000256" key="8">
    <source>
        <dbReference type="ARBA" id="ARBA00022989"/>
    </source>
</evidence>
<evidence type="ECO:0000256" key="10">
    <source>
        <dbReference type="ARBA" id="ARBA00023136"/>
    </source>
</evidence>
<evidence type="ECO:0000256" key="3">
    <source>
        <dbReference type="ARBA" id="ARBA00022538"/>
    </source>
</evidence>
<keyword evidence="11" id="KW-0407">Ion channel</keyword>
<evidence type="ECO:0000256" key="11">
    <source>
        <dbReference type="ARBA" id="ARBA00023303"/>
    </source>
</evidence>
<keyword evidence="6" id="KW-0851">Voltage-gated channel</keyword>
<dbReference type="Gene3D" id="1.10.287.70">
    <property type="match status" value="1"/>
</dbReference>
<name>A0A9W7B0N1_9STRA</name>
<dbReference type="Pfam" id="PF00027">
    <property type="entry name" value="cNMP_binding"/>
    <property type="match status" value="1"/>
</dbReference>
<feature type="compositionally biased region" description="Polar residues" evidence="12">
    <location>
        <begin position="9"/>
        <end position="18"/>
    </location>
</feature>
<feature type="compositionally biased region" description="Basic and acidic residues" evidence="12">
    <location>
        <begin position="767"/>
        <end position="788"/>
    </location>
</feature>
<accession>A0A9W7B0N1</accession>
<dbReference type="InterPro" id="IPR003938">
    <property type="entry name" value="K_chnl_volt-dep_EAG/ELK/ERG"/>
</dbReference>
<keyword evidence="8 13" id="KW-1133">Transmembrane helix</keyword>
<feature type="transmembrane region" description="Helical" evidence="13">
    <location>
        <begin position="311"/>
        <end position="331"/>
    </location>
</feature>
<dbReference type="GO" id="GO:0005249">
    <property type="term" value="F:voltage-gated potassium channel activity"/>
    <property type="evidence" value="ECO:0007669"/>
    <property type="project" value="InterPro"/>
</dbReference>
<dbReference type="PRINTS" id="PR01463">
    <property type="entry name" value="EAGCHANLFMLY"/>
</dbReference>
<dbReference type="GO" id="GO:0005886">
    <property type="term" value="C:plasma membrane"/>
    <property type="evidence" value="ECO:0007669"/>
    <property type="project" value="TreeGrafter"/>
</dbReference>
<evidence type="ECO:0000313" key="16">
    <source>
        <dbReference type="Proteomes" id="UP001165085"/>
    </source>
</evidence>
<feature type="transmembrane region" description="Helical" evidence="13">
    <location>
        <begin position="374"/>
        <end position="398"/>
    </location>
</feature>
<dbReference type="PROSITE" id="PS50042">
    <property type="entry name" value="CNMP_BINDING_3"/>
    <property type="match status" value="1"/>
</dbReference>
<protein>
    <recommendedName>
        <fullName evidence="14">Cyclic nucleotide-binding domain-containing protein</fullName>
    </recommendedName>
</protein>
<dbReference type="InterPro" id="IPR050818">
    <property type="entry name" value="KCNH_animal-type"/>
</dbReference>
<feature type="transmembrane region" description="Helical" evidence="13">
    <location>
        <begin position="267"/>
        <end position="290"/>
    </location>
</feature>
<feature type="compositionally biased region" description="Basic and acidic residues" evidence="12">
    <location>
        <begin position="879"/>
        <end position="890"/>
    </location>
</feature>
<keyword evidence="10 13" id="KW-0472">Membrane</keyword>
<dbReference type="PANTHER" id="PTHR10217:SF435">
    <property type="entry name" value="POTASSIUM VOLTAGE-GATED CHANNEL PROTEIN EAG"/>
    <property type="match status" value="1"/>
</dbReference>
<feature type="transmembrane region" description="Helical" evidence="13">
    <location>
        <begin position="230"/>
        <end position="247"/>
    </location>
</feature>
<dbReference type="SUPFAM" id="SSF51206">
    <property type="entry name" value="cAMP-binding domain-like"/>
    <property type="match status" value="1"/>
</dbReference>
<dbReference type="GO" id="GO:0034702">
    <property type="term" value="C:monoatomic ion channel complex"/>
    <property type="evidence" value="ECO:0007669"/>
    <property type="project" value="UniProtKB-KW"/>
</dbReference>
<keyword evidence="3" id="KW-0633">Potassium transport</keyword>
<dbReference type="InterPro" id="IPR014710">
    <property type="entry name" value="RmlC-like_jellyroll"/>
</dbReference>
<feature type="region of interest" description="Disordered" evidence="12">
    <location>
        <begin position="767"/>
        <end position="898"/>
    </location>
</feature>
<dbReference type="PANTHER" id="PTHR10217">
    <property type="entry name" value="VOLTAGE AND LIGAND GATED POTASSIUM CHANNEL"/>
    <property type="match status" value="1"/>
</dbReference>
<keyword evidence="5" id="KW-0631">Potassium channel</keyword>
<keyword evidence="9" id="KW-0406">Ion transport</keyword>
<dbReference type="GO" id="GO:0042391">
    <property type="term" value="P:regulation of membrane potential"/>
    <property type="evidence" value="ECO:0007669"/>
    <property type="project" value="TreeGrafter"/>
</dbReference>
<dbReference type="Pfam" id="PF00520">
    <property type="entry name" value="Ion_trans"/>
    <property type="match status" value="1"/>
</dbReference>
<feature type="compositionally biased region" description="Basic and acidic residues" evidence="12">
    <location>
        <begin position="145"/>
        <end position="167"/>
    </location>
</feature>
<evidence type="ECO:0000256" key="4">
    <source>
        <dbReference type="ARBA" id="ARBA00022692"/>
    </source>
</evidence>
<feature type="compositionally biased region" description="Basic and acidic residues" evidence="12">
    <location>
        <begin position="35"/>
        <end position="46"/>
    </location>
</feature>